<dbReference type="InterPro" id="IPR029058">
    <property type="entry name" value="AB_hydrolase_fold"/>
</dbReference>
<dbReference type="AlphaFoldDB" id="A0A919V643"/>
<evidence type="ECO:0000259" key="5">
    <source>
        <dbReference type="Pfam" id="PF08386"/>
    </source>
</evidence>
<feature type="signal peptide" evidence="4">
    <location>
        <begin position="1"/>
        <end position="27"/>
    </location>
</feature>
<evidence type="ECO:0000313" key="6">
    <source>
        <dbReference type="EMBL" id="GII91606.1"/>
    </source>
</evidence>
<keyword evidence="7" id="KW-1185">Reference proteome</keyword>
<feature type="chain" id="PRO_5037112049" evidence="4">
    <location>
        <begin position="28"/>
        <end position="501"/>
    </location>
</feature>
<organism evidence="6 7">
    <name type="scientific">Sinosporangium siamense</name>
    <dbReference type="NCBI Taxonomy" id="1367973"/>
    <lineage>
        <taxon>Bacteria</taxon>
        <taxon>Bacillati</taxon>
        <taxon>Actinomycetota</taxon>
        <taxon>Actinomycetes</taxon>
        <taxon>Streptosporangiales</taxon>
        <taxon>Streptosporangiaceae</taxon>
        <taxon>Sinosporangium</taxon>
    </lineage>
</organism>
<evidence type="ECO:0000256" key="4">
    <source>
        <dbReference type="SAM" id="SignalP"/>
    </source>
</evidence>
<dbReference type="PANTHER" id="PTHR43248:SF29">
    <property type="entry name" value="TRIPEPTIDYL AMINOPEPTIDASE"/>
    <property type="match status" value="1"/>
</dbReference>
<evidence type="ECO:0000256" key="2">
    <source>
        <dbReference type="ARBA" id="ARBA00022729"/>
    </source>
</evidence>
<proteinExistence type="inferred from homology"/>
<dbReference type="Gene3D" id="3.40.50.1820">
    <property type="entry name" value="alpha/beta hydrolase"/>
    <property type="match status" value="1"/>
</dbReference>
<reference evidence="6" key="1">
    <citation type="submission" date="2021-01" db="EMBL/GenBank/DDBJ databases">
        <title>Whole genome shotgun sequence of Sinosporangium siamense NBRC 109515.</title>
        <authorList>
            <person name="Komaki H."/>
            <person name="Tamura T."/>
        </authorList>
    </citation>
    <scope>NUCLEOTIDE SEQUENCE</scope>
    <source>
        <strain evidence="6">NBRC 109515</strain>
    </source>
</reference>
<accession>A0A919V643</accession>
<gene>
    <name evidence="6" type="ORF">Ssi02_18370</name>
</gene>
<evidence type="ECO:0000313" key="7">
    <source>
        <dbReference type="Proteomes" id="UP000606172"/>
    </source>
</evidence>
<dbReference type="GO" id="GO:0016787">
    <property type="term" value="F:hydrolase activity"/>
    <property type="evidence" value="ECO:0007669"/>
    <property type="project" value="UniProtKB-KW"/>
</dbReference>
<dbReference type="InterPro" id="IPR013595">
    <property type="entry name" value="Pept_S33_TAP-like_C"/>
</dbReference>
<evidence type="ECO:0000256" key="3">
    <source>
        <dbReference type="ARBA" id="ARBA00022801"/>
    </source>
</evidence>
<keyword evidence="3" id="KW-0378">Hydrolase</keyword>
<protein>
    <submittedName>
        <fullName evidence="6">Peptidase</fullName>
    </submittedName>
</protein>
<comment type="similarity">
    <text evidence="1">Belongs to the peptidase S33 family.</text>
</comment>
<dbReference type="EMBL" id="BOOW01000010">
    <property type="protein sequence ID" value="GII91606.1"/>
    <property type="molecule type" value="Genomic_DNA"/>
</dbReference>
<feature type="domain" description="Peptidase S33 tripeptidyl aminopeptidase-like C-terminal" evidence="5">
    <location>
        <begin position="405"/>
        <end position="494"/>
    </location>
</feature>
<dbReference type="Pfam" id="PF08386">
    <property type="entry name" value="Abhydrolase_4"/>
    <property type="match status" value="1"/>
</dbReference>
<dbReference type="InterPro" id="IPR051601">
    <property type="entry name" value="Serine_prot/Carboxylest_S33"/>
</dbReference>
<sequence length="501" mass="52071">MRNPRLTSLAAAVTLSALTLTATPASAGETSSLGTAPAISWGACSKLPSIPGVPAFWNTPECGTLTVPLDHGKPNGESLDVAVIRIKAKGTKQGSLVFNFGGPGDDGVDSLGSFGSMFGALGERYDLVSFAPRGIGRSSGVDCGNSKTIERFLGLRARLGVPAEREVALKATRAFIKGCEKNSGKILPHMGTDSAARDMDALRAALGEDKLDYLGFSYGTQLGAVYATLFPKNTGRMVLDAALDPTQSTRKMAINRLRASQKAYETFLADCVKRGCSLGRDAKAADRTVKRLVGKLDRKPLGVKGRKLTDGLAVTAVMAALYAEQMWKPLETALVKAGKGDGAELLQMADAFTGRRPDGSYNDLMTGAFGVACFDDPARPGLKQLIKEEAEFLKISPMFGGSTPLCSMWPHKGDGTGRAVNPVGAPPIVVIGGTGDPATPYEGSVSLAKKLKSGVLVTYKGNGHGAYLSGDKCVAGTVDSYLLDGKVPAAGTVCGSAKAGS</sequence>
<name>A0A919V643_9ACTN</name>
<dbReference type="Proteomes" id="UP000606172">
    <property type="component" value="Unassembled WGS sequence"/>
</dbReference>
<evidence type="ECO:0000256" key="1">
    <source>
        <dbReference type="ARBA" id="ARBA00010088"/>
    </source>
</evidence>
<dbReference type="SUPFAM" id="SSF53474">
    <property type="entry name" value="alpha/beta-Hydrolases"/>
    <property type="match status" value="1"/>
</dbReference>
<keyword evidence="2 4" id="KW-0732">Signal</keyword>
<dbReference type="PANTHER" id="PTHR43248">
    <property type="entry name" value="2-SUCCINYL-6-HYDROXY-2,4-CYCLOHEXADIENE-1-CARBOXYLATE SYNTHASE"/>
    <property type="match status" value="1"/>
</dbReference>
<comment type="caution">
    <text evidence="6">The sequence shown here is derived from an EMBL/GenBank/DDBJ whole genome shotgun (WGS) entry which is preliminary data.</text>
</comment>
<dbReference type="RefSeq" id="WP_204023368.1">
    <property type="nucleotide sequence ID" value="NZ_BOOW01000010.1"/>
</dbReference>